<dbReference type="GO" id="GO:0016853">
    <property type="term" value="F:isomerase activity"/>
    <property type="evidence" value="ECO:0007669"/>
    <property type="project" value="UniProtKB-KW"/>
</dbReference>
<keyword evidence="2" id="KW-0413">Isomerase</keyword>
<feature type="domain" description="Xylose isomerase-like TIM barrel" evidence="1">
    <location>
        <begin position="17"/>
        <end position="290"/>
    </location>
</feature>
<comment type="caution">
    <text evidence="2">The sequence shown here is derived from an EMBL/GenBank/DDBJ whole genome shotgun (WGS) entry which is preliminary data.</text>
</comment>
<dbReference type="OrthoDB" id="9779184at2"/>
<organism evidence="2 3">
    <name type="scientific">Paenibacillus paeoniae</name>
    <dbReference type="NCBI Taxonomy" id="2292705"/>
    <lineage>
        <taxon>Bacteria</taxon>
        <taxon>Bacillati</taxon>
        <taxon>Bacillota</taxon>
        <taxon>Bacilli</taxon>
        <taxon>Bacillales</taxon>
        <taxon>Paenibacillaceae</taxon>
        <taxon>Paenibacillus</taxon>
    </lineage>
</organism>
<dbReference type="Pfam" id="PF01261">
    <property type="entry name" value="AP_endonuc_2"/>
    <property type="match status" value="1"/>
</dbReference>
<proteinExistence type="predicted"/>
<dbReference type="InterPro" id="IPR036237">
    <property type="entry name" value="Xyl_isomerase-like_sf"/>
</dbReference>
<gene>
    <name evidence="2" type="ORF">DX130_14005</name>
</gene>
<accession>A0A371PFQ8</accession>
<dbReference type="Proteomes" id="UP000261905">
    <property type="component" value="Unassembled WGS sequence"/>
</dbReference>
<keyword evidence="3" id="KW-1185">Reference proteome</keyword>
<dbReference type="AlphaFoldDB" id="A0A371PFQ8"/>
<reference evidence="2 3" key="1">
    <citation type="submission" date="2018-08" db="EMBL/GenBank/DDBJ databases">
        <title>Paenibacillus sp. M4BSY-1, whole genome shotgun sequence.</title>
        <authorList>
            <person name="Tuo L."/>
        </authorList>
    </citation>
    <scope>NUCLEOTIDE SEQUENCE [LARGE SCALE GENOMIC DNA]</scope>
    <source>
        <strain evidence="2 3">M4BSY-1</strain>
    </source>
</reference>
<dbReference type="PANTHER" id="PTHR12110">
    <property type="entry name" value="HYDROXYPYRUVATE ISOMERASE"/>
    <property type="match status" value="1"/>
</dbReference>
<dbReference type="PANTHER" id="PTHR12110:SF21">
    <property type="entry name" value="XYLOSE ISOMERASE-LIKE TIM BARREL DOMAIN-CONTAINING PROTEIN"/>
    <property type="match status" value="1"/>
</dbReference>
<dbReference type="Gene3D" id="3.20.20.150">
    <property type="entry name" value="Divalent-metal-dependent TIM barrel enzymes"/>
    <property type="match status" value="1"/>
</dbReference>
<evidence type="ECO:0000313" key="2">
    <source>
        <dbReference type="EMBL" id="REK74777.1"/>
    </source>
</evidence>
<dbReference type="EMBL" id="QUBQ01000002">
    <property type="protein sequence ID" value="REK74777.1"/>
    <property type="molecule type" value="Genomic_DNA"/>
</dbReference>
<dbReference type="InterPro" id="IPR013022">
    <property type="entry name" value="Xyl_isomerase-like_TIM-brl"/>
</dbReference>
<name>A0A371PFQ8_9BACL</name>
<evidence type="ECO:0000259" key="1">
    <source>
        <dbReference type="Pfam" id="PF01261"/>
    </source>
</evidence>
<protein>
    <submittedName>
        <fullName evidence="2">Sugar phosphate isomerase/epimerase</fullName>
    </submittedName>
</protein>
<dbReference type="InterPro" id="IPR050312">
    <property type="entry name" value="IolE/XylAMocC-like"/>
</dbReference>
<evidence type="ECO:0000313" key="3">
    <source>
        <dbReference type="Proteomes" id="UP000261905"/>
    </source>
</evidence>
<sequence>MLTMKLGFYGEYSEETVRFAAEVGFKCMELSAWPDSSLNADTITDKRLAEIQKDLEKHDIEVSTLGFYPNYLDPNKEESEKAQRYFLNVLKLAERMNVPVVSTFAGRDPYKSVVDNIPAFKEVFSRFCEEAEKRNIRIAIENCPMVENYKLQHSLNIAHSPEVWEVMFQEVPSDNLGLEIDPAHMVWQGIDYVQAIREFGHKIFHVHAKDVEILHHVKARTGQYGTLFTKADGLGHGWWRGRTPGWGDVNWQKLISALIEVNYKGNIDIEHEDDVFVKNIEIAEIKEESDIVKQYAKDKSALILGYRHLSRLIPSAAIK</sequence>
<dbReference type="SUPFAM" id="SSF51658">
    <property type="entry name" value="Xylose isomerase-like"/>
    <property type="match status" value="1"/>
</dbReference>